<dbReference type="PANTHER" id="PTHR43694:SF1">
    <property type="entry name" value="RIBONUCLEASE J"/>
    <property type="match status" value="1"/>
</dbReference>
<comment type="caution">
    <text evidence="4">The sequence shown here is derived from an EMBL/GenBank/DDBJ whole genome shotgun (WGS) entry which is preliminary data.</text>
</comment>
<evidence type="ECO:0000313" key="4">
    <source>
        <dbReference type="EMBL" id="PSR34317.1"/>
    </source>
</evidence>
<dbReference type="GO" id="GO:0004527">
    <property type="term" value="F:exonuclease activity"/>
    <property type="evidence" value="ECO:0007669"/>
    <property type="project" value="UniProtKB-KW"/>
</dbReference>
<accession>A0A2T2XIL9</accession>
<dbReference type="InterPro" id="IPR036866">
    <property type="entry name" value="RibonucZ/Hydroxyglut_hydro"/>
</dbReference>
<evidence type="ECO:0000256" key="2">
    <source>
        <dbReference type="ARBA" id="ARBA00022884"/>
    </source>
</evidence>
<evidence type="ECO:0000259" key="3">
    <source>
        <dbReference type="SMART" id="SM00849"/>
    </source>
</evidence>
<keyword evidence="2" id="KW-0694">RNA-binding</keyword>
<dbReference type="GO" id="GO:0003723">
    <property type="term" value="F:RNA binding"/>
    <property type="evidence" value="ECO:0007669"/>
    <property type="project" value="UniProtKB-KW"/>
</dbReference>
<keyword evidence="1" id="KW-0269">Exonuclease</keyword>
<gene>
    <name evidence="4" type="ORF">C7B46_06220</name>
</gene>
<dbReference type="Gene3D" id="3.60.15.10">
    <property type="entry name" value="Ribonuclease Z/Hydroxyacylglutathione hydrolase-like"/>
    <property type="match status" value="1"/>
</dbReference>
<keyword evidence="1" id="KW-0378">Hydrolase</keyword>
<dbReference type="AlphaFoldDB" id="A0A2T2XIL9"/>
<evidence type="ECO:0000256" key="1">
    <source>
        <dbReference type="ARBA" id="ARBA00022839"/>
    </source>
</evidence>
<dbReference type="InterPro" id="IPR042173">
    <property type="entry name" value="RNase_J_2"/>
</dbReference>
<proteinExistence type="predicted"/>
<feature type="domain" description="Metallo-beta-lactamase" evidence="3">
    <location>
        <begin position="42"/>
        <end position="237"/>
    </location>
</feature>
<dbReference type="EMBL" id="PXYW01000010">
    <property type="protein sequence ID" value="PSR34317.1"/>
    <property type="molecule type" value="Genomic_DNA"/>
</dbReference>
<sequence>MAEISFWGGVGVIGSSKILIEQGEWRILLDFGLDFAPGAGLFRNGVVLRPEYALYDRLRTGQVPLLPHIYRSDAMHGFPLASGSDGRTALFISHAHIDHIGLTGWVDPDIPIYCSPQTARLMDALAQAGDTPEGHAPTLIPMEEGQPVKWGPFQVRRYAVDHDVVGASGYAVETEDGVVAFTGDIRLHGRHPELSQRFAQTVHGARALVIEGTTLSFGFREAPRTEAAVDELFAKALNETPGLILMSLYPRNLERVESFLSIARRAGRHIVWPQAMALLFRAWGLQDILAFASDVDVDAIRANPASFILQLNPEFLPWLLEMPVGPGSVFLHANGEPLGAFDPQWDVLQDWLKFLHVPFWPIGTGGHASPDDLNRLVEWAEPEILFPLHSQEPDRLIPPPGTMRWLPQRGGRRYSLGGRS</sequence>
<dbReference type="CDD" id="cd07732">
    <property type="entry name" value="metallo-hydrolase-like_MBL-fold"/>
    <property type="match status" value="1"/>
</dbReference>
<dbReference type="Gene3D" id="3.40.50.10710">
    <property type="entry name" value="Metallo-hydrolase/oxidoreductase"/>
    <property type="match status" value="1"/>
</dbReference>
<keyword evidence="1" id="KW-0540">Nuclease</keyword>
<dbReference type="Pfam" id="PF12706">
    <property type="entry name" value="Lactamase_B_2"/>
    <property type="match status" value="1"/>
</dbReference>
<dbReference type="SMART" id="SM00849">
    <property type="entry name" value="Lactamase_B"/>
    <property type="match status" value="1"/>
</dbReference>
<organism evidence="4 5">
    <name type="scientific">Sulfobacillus benefaciens</name>
    <dbReference type="NCBI Taxonomy" id="453960"/>
    <lineage>
        <taxon>Bacteria</taxon>
        <taxon>Bacillati</taxon>
        <taxon>Bacillota</taxon>
        <taxon>Clostridia</taxon>
        <taxon>Eubacteriales</taxon>
        <taxon>Clostridiales Family XVII. Incertae Sedis</taxon>
        <taxon>Sulfobacillus</taxon>
    </lineage>
</organism>
<dbReference type="InterPro" id="IPR001279">
    <property type="entry name" value="Metallo-B-lactamas"/>
</dbReference>
<dbReference type="Proteomes" id="UP000242972">
    <property type="component" value="Unassembled WGS sequence"/>
</dbReference>
<evidence type="ECO:0000313" key="5">
    <source>
        <dbReference type="Proteomes" id="UP000242972"/>
    </source>
</evidence>
<protein>
    <recommendedName>
        <fullName evidence="3">Metallo-beta-lactamase domain-containing protein</fullName>
    </recommendedName>
</protein>
<reference evidence="4 5" key="1">
    <citation type="journal article" date="2014" name="BMC Genomics">
        <title>Comparison of environmental and isolate Sulfobacillus genomes reveals diverse carbon, sulfur, nitrogen, and hydrogen metabolisms.</title>
        <authorList>
            <person name="Justice N.B."/>
            <person name="Norman A."/>
            <person name="Brown C.T."/>
            <person name="Singh A."/>
            <person name="Thomas B.C."/>
            <person name="Banfield J.F."/>
        </authorList>
    </citation>
    <scope>NUCLEOTIDE SEQUENCE [LARGE SCALE GENOMIC DNA]</scope>
    <source>
        <strain evidence="4">AMDSBA4</strain>
    </source>
</reference>
<dbReference type="SUPFAM" id="SSF56281">
    <property type="entry name" value="Metallo-hydrolase/oxidoreductase"/>
    <property type="match status" value="1"/>
</dbReference>
<name>A0A2T2XIL9_9FIRM</name>
<dbReference type="PANTHER" id="PTHR43694">
    <property type="entry name" value="RIBONUCLEASE J"/>
    <property type="match status" value="1"/>
</dbReference>